<dbReference type="InterPro" id="IPR036236">
    <property type="entry name" value="Znf_C2H2_sf"/>
</dbReference>
<comment type="subcellular location">
    <subcellularLocation>
        <location evidence="1">Nucleus</location>
    </subcellularLocation>
</comment>
<dbReference type="AlphaFoldDB" id="A0AAD7F4W5"/>
<dbReference type="GO" id="GO:0003723">
    <property type="term" value="F:RNA binding"/>
    <property type="evidence" value="ECO:0007669"/>
    <property type="project" value="TreeGrafter"/>
</dbReference>
<dbReference type="EMBL" id="JARIHO010000001">
    <property type="protein sequence ID" value="KAJ7368977.1"/>
    <property type="molecule type" value="Genomic_DNA"/>
</dbReference>
<dbReference type="SUPFAM" id="SSF57667">
    <property type="entry name" value="beta-beta-alpha zinc fingers"/>
    <property type="match status" value="1"/>
</dbReference>
<feature type="region of interest" description="Disordered" evidence="6">
    <location>
        <begin position="132"/>
        <end position="166"/>
    </location>
</feature>
<keyword evidence="3" id="KW-0863">Zinc-finger</keyword>
<evidence type="ECO:0000256" key="5">
    <source>
        <dbReference type="ARBA" id="ARBA00023242"/>
    </source>
</evidence>
<dbReference type="InterPro" id="IPR013085">
    <property type="entry name" value="U1-CZ_Znf_C2H2"/>
</dbReference>
<feature type="domain" description="Matrin-type" evidence="7">
    <location>
        <begin position="11"/>
        <end position="42"/>
    </location>
</feature>
<organism evidence="8 9">
    <name type="scientific">Mycena albidolilacea</name>
    <dbReference type="NCBI Taxonomy" id="1033008"/>
    <lineage>
        <taxon>Eukaryota</taxon>
        <taxon>Fungi</taxon>
        <taxon>Dikarya</taxon>
        <taxon>Basidiomycota</taxon>
        <taxon>Agaricomycotina</taxon>
        <taxon>Agaricomycetes</taxon>
        <taxon>Agaricomycetidae</taxon>
        <taxon>Agaricales</taxon>
        <taxon>Marasmiineae</taxon>
        <taxon>Mycenaceae</taxon>
        <taxon>Mycena</taxon>
    </lineage>
</organism>
<protein>
    <recommendedName>
        <fullName evidence="7">Matrin-type domain-containing protein</fullName>
    </recommendedName>
</protein>
<dbReference type="Gene3D" id="3.30.160.60">
    <property type="entry name" value="Classic Zinc Finger"/>
    <property type="match status" value="1"/>
</dbReference>
<evidence type="ECO:0000256" key="6">
    <source>
        <dbReference type="SAM" id="MobiDB-lite"/>
    </source>
</evidence>
<evidence type="ECO:0000256" key="4">
    <source>
        <dbReference type="ARBA" id="ARBA00022833"/>
    </source>
</evidence>
<name>A0AAD7F4W5_9AGAR</name>
<keyword evidence="9" id="KW-1185">Reference proteome</keyword>
<evidence type="ECO:0000256" key="2">
    <source>
        <dbReference type="ARBA" id="ARBA00022723"/>
    </source>
</evidence>
<dbReference type="PANTHER" id="PTHR13173">
    <property type="entry name" value="WW DOMAIN BINDING PROTEIN 4"/>
    <property type="match status" value="1"/>
</dbReference>
<dbReference type="PANTHER" id="PTHR13173:SF10">
    <property type="entry name" value="WW DOMAIN-BINDING PROTEIN 4"/>
    <property type="match status" value="1"/>
</dbReference>
<dbReference type="GO" id="GO:0000398">
    <property type="term" value="P:mRNA splicing, via spliceosome"/>
    <property type="evidence" value="ECO:0007669"/>
    <property type="project" value="InterPro"/>
</dbReference>
<keyword evidence="5" id="KW-0539">Nucleus</keyword>
<evidence type="ECO:0000313" key="9">
    <source>
        <dbReference type="Proteomes" id="UP001218218"/>
    </source>
</evidence>
<dbReference type="InterPro" id="IPR000690">
    <property type="entry name" value="Matrin/U1-C_Znf_C2H2"/>
</dbReference>
<dbReference type="GO" id="GO:0008270">
    <property type="term" value="F:zinc ion binding"/>
    <property type="evidence" value="ECO:0007669"/>
    <property type="project" value="UniProtKB-KW"/>
</dbReference>
<comment type="caution">
    <text evidence="8">The sequence shown here is derived from an EMBL/GenBank/DDBJ whole genome shotgun (WGS) entry which is preliminary data.</text>
</comment>
<dbReference type="GO" id="GO:0071011">
    <property type="term" value="C:precatalytic spliceosome"/>
    <property type="evidence" value="ECO:0007669"/>
    <property type="project" value="TreeGrafter"/>
</dbReference>
<evidence type="ECO:0000259" key="7">
    <source>
        <dbReference type="PROSITE" id="PS50171"/>
    </source>
</evidence>
<evidence type="ECO:0000256" key="3">
    <source>
        <dbReference type="ARBA" id="ARBA00022771"/>
    </source>
</evidence>
<dbReference type="Proteomes" id="UP001218218">
    <property type="component" value="Unassembled WGS sequence"/>
</dbReference>
<dbReference type="InterPro" id="IPR040023">
    <property type="entry name" value="WBP4"/>
</dbReference>
<evidence type="ECO:0000313" key="8">
    <source>
        <dbReference type="EMBL" id="KAJ7368977.1"/>
    </source>
</evidence>
<proteinExistence type="predicted"/>
<keyword evidence="4" id="KW-0862">Zinc</keyword>
<evidence type="ECO:0000256" key="1">
    <source>
        <dbReference type="ARBA" id="ARBA00004123"/>
    </source>
</evidence>
<reference evidence="8" key="1">
    <citation type="submission" date="2023-03" db="EMBL/GenBank/DDBJ databases">
        <title>Massive genome expansion in bonnet fungi (Mycena s.s.) driven by repeated elements and novel gene families across ecological guilds.</title>
        <authorList>
            <consortium name="Lawrence Berkeley National Laboratory"/>
            <person name="Harder C.B."/>
            <person name="Miyauchi S."/>
            <person name="Viragh M."/>
            <person name="Kuo A."/>
            <person name="Thoen E."/>
            <person name="Andreopoulos B."/>
            <person name="Lu D."/>
            <person name="Skrede I."/>
            <person name="Drula E."/>
            <person name="Henrissat B."/>
            <person name="Morin E."/>
            <person name="Kohler A."/>
            <person name="Barry K."/>
            <person name="LaButti K."/>
            <person name="Morin E."/>
            <person name="Salamov A."/>
            <person name="Lipzen A."/>
            <person name="Mereny Z."/>
            <person name="Hegedus B."/>
            <person name="Baldrian P."/>
            <person name="Stursova M."/>
            <person name="Weitz H."/>
            <person name="Taylor A."/>
            <person name="Grigoriev I.V."/>
            <person name="Nagy L.G."/>
            <person name="Martin F."/>
            <person name="Kauserud H."/>
        </authorList>
    </citation>
    <scope>NUCLEOTIDE SEQUENCE</scope>
    <source>
        <strain evidence="8">CBHHK002</strain>
    </source>
</reference>
<gene>
    <name evidence="8" type="ORF">DFH08DRAFT_909569</name>
</gene>
<dbReference type="Pfam" id="PF06220">
    <property type="entry name" value="zf-U1"/>
    <property type="match status" value="1"/>
</dbReference>
<keyword evidence="2" id="KW-0479">Metal-binding</keyword>
<dbReference type="PROSITE" id="PS50171">
    <property type="entry name" value="ZF_MATRIN"/>
    <property type="match status" value="1"/>
</dbReference>
<accession>A0AAD7F4W5</accession>
<sequence>MSEYWMFCKRYYCKYCANYITNNAPSHQQHENGLGHKGNRERFIRRGGREMASVEQAAQIAFAQDVGTGHAKLRPNCFHFCTGSQTPPKPSNPFTNYSTAKTLGYDDPDAERLTAEVQQRRMQGVAGEWEMVAPSSEPAPQSPNDADAKRSAEALEAAESQDFKPRKRTMAAGLGQIYDPGVIAIKLKTKKEPLELVSLASPTASSTTYWGPRELRLSSAEVVQ</sequence>